<dbReference type="InterPro" id="IPR010037">
    <property type="entry name" value="FkbH_domain"/>
</dbReference>
<comment type="caution">
    <text evidence="1">The sequence shown here is derived from an EMBL/GenBank/DDBJ whole genome shotgun (WGS) entry which is preliminary data.</text>
</comment>
<gene>
    <name evidence="1" type="ORF">S01H4_52420</name>
</gene>
<sequence>IKELNIGADAIVYIDDSPVECEEVRGVVPEVEVVEMNGDPAYFIRKLDRLHVFDQLGITNEDFKRAESYTAQRKIHEIQQSSESLEEFLYGLEMEGRVCDGAAKDMPRMVQMFKKTNQFNLTSCRYTEYEISEYMNDNNRFCLVFWLKDKYAQYGLVSVVVGRVSESDLSIDNWVMSCRVFSRTFEQFVFGWITRLAEDKDCATVSSTLIPTPRNSYIKDLLPNGLIV</sequence>
<name>X1DWD7_9ZZZZ</name>
<evidence type="ECO:0000313" key="1">
    <source>
        <dbReference type="EMBL" id="GAH12500.1"/>
    </source>
</evidence>
<organism evidence="1">
    <name type="scientific">marine sediment metagenome</name>
    <dbReference type="NCBI Taxonomy" id="412755"/>
    <lineage>
        <taxon>unclassified sequences</taxon>
        <taxon>metagenomes</taxon>
        <taxon>ecological metagenomes</taxon>
    </lineage>
</organism>
<dbReference type="AlphaFoldDB" id="X1DWD7"/>
<dbReference type="EMBL" id="BART01029945">
    <property type="protein sequence ID" value="GAH12500.1"/>
    <property type="molecule type" value="Genomic_DNA"/>
</dbReference>
<protein>
    <submittedName>
        <fullName evidence="1">Uncharacterized protein</fullName>
    </submittedName>
</protein>
<reference evidence="1" key="1">
    <citation type="journal article" date="2014" name="Front. Microbiol.">
        <title>High frequency of phylogenetically diverse reductive dehalogenase-homologous genes in deep subseafloor sedimentary metagenomes.</title>
        <authorList>
            <person name="Kawai M."/>
            <person name="Futagami T."/>
            <person name="Toyoda A."/>
            <person name="Takaki Y."/>
            <person name="Nishi S."/>
            <person name="Hori S."/>
            <person name="Arai W."/>
            <person name="Tsubouchi T."/>
            <person name="Morono Y."/>
            <person name="Uchiyama I."/>
            <person name="Ito T."/>
            <person name="Fujiyama A."/>
            <person name="Inagaki F."/>
            <person name="Takami H."/>
        </authorList>
    </citation>
    <scope>NUCLEOTIDE SEQUENCE</scope>
    <source>
        <strain evidence="1">Expedition CK06-06</strain>
    </source>
</reference>
<dbReference type="InterPro" id="IPR023214">
    <property type="entry name" value="HAD_sf"/>
</dbReference>
<accession>X1DWD7</accession>
<dbReference type="Gene3D" id="3.40.50.1000">
    <property type="entry name" value="HAD superfamily/HAD-like"/>
    <property type="match status" value="1"/>
</dbReference>
<feature type="non-terminal residue" evidence="1">
    <location>
        <position position="1"/>
    </location>
</feature>
<proteinExistence type="predicted"/>
<dbReference type="NCBIfam" id="TIGR01686">
    <property type="entry name" value="FkbH"/>
    <property type="match status" value="1"/>
</dbReference>